<dbReference type="PANTHER" id="PTHR13243:SF1">
    <property type="entry name" value="NUCLEOLAR PROTEIN 16"/>
    <property type="match status" value="1"/>
</dbReference>
<name>A0AA89BYT3_PINIB</name>
<comment type="subcellular location">
    <subcellularLocation>
        <location evidence="1">Nucleus</location>
        <location evidence="1">Nucleolus</location>
    </subcellularLocation>
</comment>
<proteinExistence type="inferred from homology"/>
<evidence type="ECO:0000256" key="3">
    <source>
        <dbReference type="ARBA" id="ARBA00015522"/>
    </source>
</evidence>
<dbReference type="EMBL" id="VSWD01000008">
    <property type="protein sequence ID" value="KAK3095549.1"/>
    <property type="molecule type" value="Genomic_DNA"/>
</dbReference>
<keyword evidence="6" id="KW-1185">Reference proteome</keyword>
<organism evidence="5 6">
    <name type="scientific">Pinctada imbricata</name>
    <name type="common">Atlantic pearl-oyster</name>
    <name type="synonym">Pinctada martensii</name>
    <dbReference type="NCBI Taxonomy" id="66713"/>
    <lineage>
        <taxon>Eukaryota</taxon>
        <taxon>Metazoa</taxon>
        <taxon>Spiralia</taxon>
        <taxon>Lophotrochozoa</taxon>
        <taxon>Mollusca</taxon>
        <taxon>Bivalvia</taxon>
        <taxon>Autobranchia</taxon>
        <taxon>Pteriomorphia</taxon>
        <taxon>Pterioida</taxon>
        <taxon>Pterioidea</taxon>
        <taxon>Pteriidae</taxon>
        <taxon>Pinctada</taxon>
    </lineage>
</organism>
<dbReference type="GO" id="GO:0042273">
    <property type="term" value="P:ribosomal large subunit biogenesis"/>
    <property type="evidence" value="ECO:0007669"/>
    <property type="project" value="TreeGrafter"/>
</dbReference>
<evidence type="ECO:0000313" key="6">
    <source>
        <dbReference type="Proteomes" id="UP001186944"/>
    </source>
</evidence>
<sequence length="50" mass="6015">MMEKYGEDYKAMARDSRNHFQDTPKQIKRKIQVFKSIPEQYNEYLSKGEG</sequence>
<dbReference type="AlphaFoldDB" id="A0AA89BYT3"/>
<dbReference type="InterPro" id="IPR019002">
    <property type="entry name" value="Ribosome_biogenesis_Nop16"/>
</dbReference>
<dbReference type="Pfam" id="PF09420">
    <property type="entry name" value="Nop16"/>
    <property type="match status" value="1"/>
</dbReference>
<evidence type="ECO:0000256" key="2">
    <source>
        <dbReference type="ARBA" id="ARBA00008479"/>
    </source>
</evidence>
<protein>
    <recommendedName>
        <fullName evidence="3">Nucleolar protein 16</fullName>
    </recommendedName>
</protein>
<dbReference type="Proteomes" id="UP001186944">
    <property type="component" value="Unassembled WGS sequence"/>
</dbReference>
<comment type="caution">
    <text evidence="5">The sequence shown here is derived from an EMBL/GenBank/DDBJ whole genome shotgun (WGS) entry which is preliminary data.</text>
</comment>
<accession>A0AA89BYT3</accession>
<keyword evidence="4" id="KW-0539">Nucleus</keyword>
<evidence type="ECO:0000256" key="4">
    <source>
        <dbReference type="ARBA" id="ARBA00023242"/>
    </source>
</evidence>
<dbReference type="PANTHER" id="PTHR13243">
    <property type="entry name" value="HSPC111 PROTEIN-RELATED"/>
    <property type="match status" value="1"/>
</dbReference>
<dbReference type="GO" id="GO:0005730">
    <property type="term" value="C:nucleolus"/>
    <property type="evidence" value="ECO:0007669"/>
    <property type="project" value="UniProtKB-SubCell"/>
</dbReference>
<evidence type="ECO:0000256" key="1">
    <source>
        <dbReference type="ARBA" id="ARBA00004604"/>
    </source>
</evidence>
<evidence type="ECO:0000313" key="5">
    <source>
        <dbReference type="EMBL" id="KAK3095549.1"/>
    </source>
</evidence>
<reference evidence="5" key="1">
    <citation type="submission" date="2019-08" db="EMBL/GenBank/DDBJ databases">
        <title>The improved chromosome-level genome for the pearl oyster Pinctada fucata martensii using PacBio sequencing and Hi-C.</title>
        <authorList>
            <person name="Zheng Z."/>
        </authorList>
    </citation>
    <scope>NUCLEOTIDE SEQUENCE</scope>
    <source>
        <strain evidence="5">ZZ-2019</strain>
        <tissue evidence="5">Adductor muscle</tissue>
    </source>
</reference>
<gene>
    <name evidence="5" type="ORF">FSP39_015991</name>
</gene>
<comment type="similarity">
    <text evidence="2">Belongs to the NOP16 family.</text>
</comment>